<keyword evidence="9 10" id="KW-0807">Transducer</keyword>
<sequence>MVTIAGNVGMMALVHTFSSLHTPMYYFLSSLSMVDISYSSVITPNMLSHFLSSKKSISKSISFLDCAVQLYLFCALGCTEAILLSSMSYDRYVAICHPLHYALIMTKKKCFGLVLYSSSISFFQSVVQTSCVFSLPFCGSNLIDHFCCDILPLISLSSSHSLHCEMVSGVLIAIFGTYTLTTIFLSYVFIFLLIFRMTTTQSRQKAFSTCSSHIICVSTYITAVFFTYLRPYSGRFNIQDKVASVLYTAVTPMLNPLIYSLRNQEVKRLLVQTLHLAQCSQESTVLQATTKPRHVHQIARQRSLIGHCGEHISIALESSGSVLYATAYDAFHCTW</sequence>
<keyword evidence="7 11" id="KW-0472">Membrane</keyword>
<feature type="transmembrane region" description="Helical" evidence="11">
    <location>
        <begin position="63"/>
        <end position="84"/>
    </location>
</feature>
<feature type="transmembrane region" description="Helical" evidence="11">
    <location>
        <begin position="206"/>
        <end position="229"/>
    </location>
</feature>
<protein>
    <recommendedName>
        <fullName evidence="11">Olfactory receptor</fullName>
    </recommendedName>
</protein>
<gene>
    <name evidence="13" type="ORF">SPARVUS_LOCUS11659330</name>
</gene>
<keyword evidence="4 11" id="KW-0552">Olfaction</keyword>
<evidence type="ECO:0000256" key="11">
    <source>
        <dbReference type="RuleBase" id="RU363047"/>
    </source>
</evidence>
<keyword evidence="2 11" id="KW-1003">Cell membrane</keyword>
<keyword evidence="3 10" id="KW-0812">Transmembrane</keyword>
<comment type="similarity">
    <text evidence="10">Belongs to the G-protein coupled receptor 1 family.</text>
</comment>
<reference evidence="13" key="1">
    <citation type="submission" date="2023-05" db="EMBL/GenBank/DDBJ databases">
        <authorList>
            <person name="Stuckert A."/>
        </authorList>
    </citation>
    <scope>NUCLEOTIDE SEQUENCE</scope>
</reference>
<dbReference type="InterPro" id="IPR000725">
    <property type="entry name" value="Olfact_rcpt"/>
</dbReference>
<dbReference type="InterPro" id="IPR050516">
    <property type="entry name" value="Olfactory_GPCR"/>
</dbReference>
<evidence type="ECO:0000313" key="14">
    <source>
        <dbReference type="Proteomes" id="UP001162483"/>
    </source>
</evidence>
<dbReference type="SUPFAM" id="SSF81321">
    <property type="entry name" value="Family A G protein-coupled receptor-like"/>
    <property type="match status" value="1"/>
</dbReference>
<keyword evidence="11" id="KW-0716">Sensory transduction</keyword>
<evidence type="ECO:0000256" key="9">
    <source>
        <dbReference type="ARBA" id="ARBA00023224"/>
    </source>
</evidence>
<keyword evidence="14" id="KW-1185">Reference proteome</keyword>
<dbReference type="Pfam" id="PF13853">
    <property type="entry name" value="7tm_4"/>
    <property type="match status" value="1"/>
</dbReference>
<dbReference type="PRINTS" id="PR00237">
    <property type="entry name" value="GPCRRHODOPSN"/>
</dbReference>
<evidence type="ECO:0000256" key="4">
    <source>
        <dbReference type="ARBA" id="ARBA00022725"/>
    </source>
</evidence>
<feature type="transmembrane region" description="Helical" evidence="11">
    <location>
        <begin position="241"/>
        <end position="261"/>
    </location>
</feature>
<evidence type="ECO:0000259" key="12">
    <source>
        <dbReference type="PROSITE" id="PS50262"/>
    </source>
</evidence>
<evidence type="ECO:0000256" key="2">
    <source>
        <dbReference type="ARBA" id="ARBA00022475"/>
    </source>
</evidence>
<dbReference type="Proteomes" id="UP001162483">
    <property type="component" value="Unassembled WGS sequence"/>
</dbReference>
<evidence type="ECO:0000256" key="10">
    <source>
        <dbReference type="RuleBase" id="RU000688"/>
    </source>
</evidence>
<dbReference type="PROSITE" id="PS00237">
    <property type="entry name" value="G_PROTEIN_RECEP_F1_1"/>
    <property type="match status" value="1"/>
</dbReference>
<dbReference type="PRINTS" id="PR00245">
    <property type="entry name" value="OLFACTORYR"/>
</dbReference>
<keyword evidence="8 10" id="KW-0675">Receptor</keyword>
<evidence type="ECO:0000256" key="6">
    <source>
        <dbReference type="ARBA" id="ARBA00023040"/>
    </source>
</evidence>
<keyword evidence="5 11" id="KW-1133">Transmembrane helix</keyword>
<dbReference type="PANTHER" id="PTHR26452">
    <property type="entry name" value="OLFACTORY RECEPTOR"/>
    <property type="match status" value="1"/>
</dbReference>
<evidence type="ECO:0000256" key="3">
    <source>
        <dbReference type="ARBA" id="ARBA00022692"/>
    </source>
</evidence>
<organism evidence="13 14">
    <name type="scientific">Staurois parvus</name>
    <dbReference type="NCBI Taxonomy" id="386267"/>
    <lineage>
        <taxon>Eukaryota</taxon>
        <taxon>Metazoa</taxon>
        <taxon>Chordata</taxon>
        <taxon>Craniata</taxon>
        <taxon>Vertebrata</taxon>
        <taxon>Euteleostomi</taxon>
        <taxon>Amphibia</taxon>
        <taxon>Batrachia</taxon>
        <taxon>Anura</taxon>
        <taxon>Neobatrachia</taxon>
        <taxon>Ranoidea</taxon>
        <taxon>Ranidae</taxon>
        <taxon>Staurois</taxon>
    </lineage>
</organism>
<name>A0ABN9FF39_9NEOB</name>
<dbReference type="InterPro" id="IPR000276">
    <property type="entry name" value="GPCR_Rhodpsn"/>
</dbReference>
<dbReference type="PROSITE" id="PS50262">
    <property type="entry name" value="G_PROTEIN_RECEP_F1_2"/>
    <property type="match status" value="1"/>
</dbReference>
<evidence type="ECO:0000256" key="1">
    <source>
        <dbReference type="ARBA" id="ARBA00004651"/>
    </source>
</evidence>
<proteinExistence type="inferred from homology"/>
<comment type="caution">
    <text evidence="13">The sequence shown here is derived from an EMBL/GenBank/DDBJ whole genome shotgun (WGS) entry which is preliminary data.</text>
</comment>
<evidence type="ECO:0000256" key="8">
    <source>
        <dbReference type="ARBA" id="ARBA00023170"/>
    </source>
</evidence>
<feature type="transmembrane region" description="Helical" evidence="11">
    <location>
        <begin position="24"/>
        <end position="42"/>
    </location>
</feature>
<evidence type="ECO:0000256" key="5">
    <source>
        <dbReference type="ARBA" id="ARBA00022989"/>
    </source>
</evidence>
<dbReference type="InterPro" id="IPR017452">
    <property type="entry name" value="GPCR_Rhodpsn_7TM"/>
</dbReference>
<dbReference type="Gene3D" id="1.20.1070.10">
    <property type="entry name" value="Rhodopsin 7-helix transmembrane proteins"/>
    <property type="match status" value="1"/>
</dbReference>
<dbReference type="EMBL" id="CATNWA010016614">
    <property type="protein sequence ID" value="CAI9594048.1"/>
    <property type="molecule type" value="Genomic_DNA"/>
</dbReference>
<keyword evidence="6 10" id="KW-0297">G-protein coupled receptor</keyword>
<comment type="subcellular location">
    <subcellularLocation>
        <location evidence="1 11">Cell membrane</location>
        <topology evidence="1 11">Multi-pass membrane protein</topology>
    </subcellularLocation>
</comment>
<accession>A0ABN9FF39</accession>
<feature type="transmembrane region" description="Helical" evidence="11">
    <location>
        <begin position="166"/>
        <end position="194"/>
    </location>
</feature>
<feature type="domain" description="G-protein coupled receptors family 1 profile" evidence="12">
    <location>
        <begin position="6"/>
        <end position="259"/>
    </location>
</feature>
<evidence type="ECO:0000313" key="13">
    <source>
        <dbReference type="EMBL" id="CAI9594048.1"/>
    </source>
</evidence>
<evidence type="ECO:0000256" key="7">
    <source>
        <dbReference type="ARBA" id="ARBA00023136"/>
    </source>
</evidence>